<accession>C3ZGS2</accession>
<protein>
    <submittedName>
        <fullName evidence="2">Uncharacterized protein</fullName>
    </submittedName>
</protein>
<gene>
    <name evidence="2" type="ORF">BRAFLDRAFT_71027</name>
</gene>
<name>C3ZGS2_BRAFL</name>
<reference evidence="2" key="1">
    <citation type="journal article" date="2008" name="Nature">
        <title>The amphioxus genome and the evolution of the chordate karyotype.</title>
        <authorList>
            <consortium name="US DOE Joint Genome Institute (JGI-PGF)"/>
            <person name="Putnam N.H."/>
            <person name="Butts T."/>
            <person name="Ferrier D.E.K."/>
            <person name="Furlong R.F."/>
            <person name="Hellsten U."/>
            <person name="Kawashima T."/>
            <person name="Robinson-Rechavi M."/>
            <person name="Shoguchi E."/>
            <person name="Terry A."/>
            <person name="Yu J.-K."/>
            <person name="Benito-Gutierrez E.L."/>
            <person name="Dubchak I."/>
            <person name="Garcia-Fernandez J."/>
            <person name="Gibson-Brown J.J."/>
            <person name="Grigoriev I.V."/>
            <person name="Horton A.C."/>
            <person name="de Jong P.J."/>
            <person name="Jurka J."/>
            <person name="Kapitonov V.V."/>
            <person name="Kohara Y."/>
            <person name="Kuroki Y."/>
            <person name="Lindquist E."/>
            <person name="Lucas S."/>
            <person name="Osoegawa K."/>
            <person name="Pennacchio L.A."/>
            <person name="Salamov A.A."/>
            <person name="Satou Y."/>
            <person name="Sauka-Spengler T."/>
            <person name="Schmutz J."/>
            <person name="Shin-I T."/>
            <person name="Toyoda A."/>
            <person name="Bronner-Fraser M."/>
            <person name="Fujiyama A."/>
            <person name="Holland L.Z."/>
            <person name="Holland P.W.H."/>
            <person name="Satoh N."/>
            <person name="Rokhsar D.S."/>
        </authorList>
    </citation>
    <scope>NUCLEOTIDE SEQUENCE [LARGE SCALE GENOMIC DNA]</scope>
    <source>
        <strain evidence="2">S238N-H82</strain>
        <tissue evidence="2">Testes</tissue>
    </source>
</reference>
<dbReference type="AlphaFoldDB" id="C3ZGS2"/>
<evidence type="ECO:0000256" key="1">
    <source>
        <dbReference type="SAM" id="MobiDB-lite"/>
    </source>
</evidence>
<sequence length="211" mass="22960">MTRRETFHGDGGPGVNRRRQTPERKDGERQREMASLGKLLSRALSFPAQLLPASRALSFPAQLLPATRRLHMPADGPGWEFIQGLGRMAGQLPTVDPPTPARNICTDREGLSVNAVIIKAALDNIEALDVTDEPPASSLLLMEHAEVFGASAPATWGLKNAVSIGNHVECRWLDLASAPQKNPQRLIIRQHRDADAALLCLLSTSMPTSYC</sequence>
<proteinExistence type="predicted"/>
<feature type="region of interest" description="Disordered" evidence="1">
    <location>
        <begin position="1"/>
        <end position="32"/>
    </location>
</feature>
<evidence type="ECO:0000313" key="2">
    <source>
        <dbReference type="EMBL" id="EEN48298.1"/>
    </source>
</evidence>
<feature type="compositionally biased region" description="Basic and acidic residues" evidence="1">
    <location>
        <begin position="20"/>
        <end position="32"/>
    </location>
</feature>
<organism>
    <name type="scientific">Branchiostoma floridae</name>
    <name type="common">Florida lancelet</name>
    <name type="synonym">Amphioxus</name>
    <dbReference type="NCBI Taxonomy" id="7739"/>
    <lineage>
        <taxon>Eukaryota</taxon>
        <taxon>Metazoa</taxon>
        <taxon>Chordata</taxon>
        <taxon>Cephalochordata</taxon>
        <taxon>Leptocardii</taxon>
        <taxon>Amphioxiformes</taxon>
        <taxon>Branchiostomatidae</taxon>
        <taxon>Branchiostoma</taxon>
    </lineage>
</organism>
<dbReference type="EMBL" id="GG666620">
    <property type="protein sequence ID" value="EEN48298.1"/>
    <property type="molecule type" value="Genomic_DNA"/>
</dbReference>
<dbReference type="InParanoid" id="C3ZGS2"/>